<protein>
    <submittedName>
        <fullName evidence="3">Class II aldolase/adducin family protein</fullName>
    </submittedName>
</protein>
<dbReference type="EMBL" id="JAFKCU010000021">
    <property type="protein sequence ID" value="MBN7818197.1"/>
    <property type="molecule type" value="Genomic_DNA"/>
</dbReference>
<name>A0ABS3CM63_9BACT</name>
<dbReference type="Gene3D" id="3.40.225.10">
    <property type="entry name" value="Class II aldolase/adducin N-terminal domain"/>
    <property type="match status" value="1"/>
</dbReference>
<dbReference type="SMART" id="SM01007">
    <property type="entry name" value="Aldolase_II"/>
    <property type="match status" value="1"/>
</dbReference>
<accession>A0ABS3CM63</accession>
<evidence type="ECO:0000256" key="1">
    <source>
        <dbReference type="SAM" id="MobiDB-lite"/>
    </source>
</evidence>
<gene>
    <name evidence="3" type="ORF">J0A69_22410</name>
</gene>
<evidence type="ECO:0000259" key="2">
    <source>
        <dbReference type="SMART" id="SM01007"/>
    </source>
</evidence>
<feature type="domain" description="Class II aldolase/adducin N-terminal" evidence="2">
    <location>
        <begin position="1"/>
        <end position="134"/>
    </location>
</feature>
<dbReference type="SUPFAM" id="SSF53639">
    <property type="entry name" value="AraD/HMP-PK domain-like"/>
    <property type="match status" value="1"/>
</dbReference>
<comment type="caution">
    <text evidence="3">The sequence shown here is derived from an EMBL/GenBank/DDBJ whole genome shotgun (WGS) entry which is preliminary data.</text>
</comment>
<feature type="non-terminal residue" evidence="3">
    <location>
        <position position="1"/>
    </location>
</feature>
<organism evidence="3 4">
    <name type="scientific">Algoriphagus pacificus</name>
    <dbReference type="NCBI Taxonomy" id="2811234"/>
    <lineage>
        <taxon>Bacteria</taxon>
        <taxon>Pseudomonadati</taxon>
        <taxon>Bacteroidota</taxon>
        <taxon>Cytophagia</taxon>
        <taxon>Cytophagales</taxon>
        <taxon>Cyclobacteriaceae</taxon>
        <taxon>Algoriphagus</taxon>
    </lineage>
</organism>
<reference evidence="3 4" key="1">
    <citation type="submission" date="2021-03" db="EMBL/GenBank/DDBJ databases">
        <title>novel species isolated from a fishpond in China.</title>
        <authorList>
            <person name="Lu H."/>
            <person name="Cai Z."/>
        </authorList>
    </citation>
    <scope>NUCLEOTIDE SEQUENCE [LARGE SCALE GENOMIC DNA]</scope>
    <source>
        <strain evidence="3 4">YJ13C</strain>
    </source>
</reference>
<dbReference type="Pfam" id="PF00596">
    <property type="entry name" value="Aldolase_II"/>
    <property type="match status" value="1"/>
</dbReference>
<dbReference type="InterPro" id="IPR036409">
    <property type="entry name" value="Aldolase_II/adducin_N_sf"/>
</dbReference>
<dbReference type="Proteomes" id="UP000664480">
    <property type="component" value="Unassembled WGS sequence"/>
</dbReference>
<dbReference type="RefSeq" id="WP_206588854.1">
    <property type="nucleotide sequence ID" value="NZ_JAFKCU010000021.1"/>
</dbReference>
<dbReference type="InterPro" id="IPR001303">
    <property type="entry name" value="Aldolase_II/adducin_N"/>
</dbReference>
<evidence type="ECO:0000313" key="3">
    <source>
        <dbReference type="EMBL" id="MBN7818197.1"/>
    </source>
</evidence>
<keyword evidence="4" id="KW-1185">Reference proteome</keyword>
<sequence>QGIYRGIEFEDEMVGLFNHCIYDLDSKAPSIDTPLHAFLPFKHIDHLHPDAAIAIAASKDGEQITADLWGGQIAWVPWQKPGFDLGLQLQQALADNPGIRGIMLGGHGLFTWGDTSYECYINSLEVIETASAYLEENYGKKRPVFGGQKTESLPAAQRASQAA</sequence>
<feature type="non-terminal residue" evidence="3">
    <location>
        <position position="163"/>
    </location>
</feature>
<evidence type="ECO:0000313" key="4">
    <source>
        <dbReference type="Proteomes" id="UP000664480"/>
    </source>
</evidence>
<proteinExistence type="predicted"/>
<feature type="region of interest" description="Disordered" evidence="1">
    <location>
        <begin position="144"/>
        <end position="163"/>
    </location>
</feature>